<reference evidence="1 2" key="1">
    <citation type="submission" date="2019-12" db="EMBL/GenBank/DDBJ databases">
        <title>Sporaefaciens musculi gen. nov., sp. nov., a novel bacterium isolated from the caecum of an obese mouse.</title>
        <authorList>
            <person name="Rasmussen T.S."/>
            <person name="Streidl T."/>
            <person name="Hitch T.C.A."/>
            <person name="Wortmann E."/>
            <person name="Deptula P."/>
            <person name="Hansen M."/>
            <person name="Nielsen D.S."/>
            <person name="Clavel T."/>
            <person name="Vogensen F.K."/>
        </authorList>
    </citation>
    <scope>NUCLEOTIDE SEQUENCE [LARGE SCALE GENOMIC DNA]</scope>
    <source>
        <strain evidence="1 2">WCA-9-b2</strain>
    </source>
</reference>
<keyword evidence="2" id="KW-1185">Reference proteome</keyword>
<dbReference type="EMBL" id="WUQX01000001">
    <property type="protein sequence ID" value="MXP77018.1"/>
    <property type="molecule type" value="Genomic_DNA"/>
</dbReference>
<dbReference type="AlphaFoldDB" id="A0A7X3MIF7"/>
<evidence type="ECO:0000313" key="1">
    <source>
        <dbReference type="EMBL" id="MXP77018.1"/>
    </source>
</evidence>
<sequence length="126" mass="15280">MNKWEKVFYKDQFYEVRMKLEENMRQQKDMYETIMNVLFRMEERLDEAGRSLLSMKEGMEKNQSLTESRIYEGYVQMQQALSDGQKENRENFKDMITLLKMVLANRVLDDWEKAVQFVDLAEKVKK</sequence>
<proteinExistence type="predicted"/>
<gene>
    <name evidence="1" type="ORF">GN277_17020</name>
</gene>
<accession>A0A7X3MIF7</accession>
<organism evidence="1 2">
    <name type="scientific">Sporofaciens musculi</name>
    <dbReference type="NCBI Taxonomy" id="2681861"/>
    <lineage>
        <taxon>Bacteria</taxon>
        <taxon>Bacillati</taxon>
        <taxon>Bacillota</taxon>
        <taxon>Clostridia</taxon>
        <taxon>Lachnospirales</taxon>
        <taxon>Lachnospiraceae</taxon>
        <taxon>Sporofaciens</taxon>
    </lineage>
</organism>
<dbReference type="Proteomes" id="UP000460412">
    <property type="component" value="Unassembled WGS sequence"/>
</dbReference>
<evidence type="ECO:0000313" key="2">
    <source>
        <dbReference type="Proteomes" id="UP000460412"/>
    </source>
</evidence>
<dbReference type="RefSeq" id="WP_159752050.1">
    <property type="nucleotide sequence ID" value="NZ_CASZNZ010000145.1"/>
</dbReference>
<comment type="caution">
    <text evidence="1">The sequence shown here is derived from an EMBL/GenBank/DDBJ whole genome shotgun (WGS) entry which is preliminary data.</text>
</comment>
<name>A0A7X3MIF7_9FIRM</name>
<protein>
    <submittedName>
        <fullName evidence="1">Uncharacterized protein</fullName>
    </submittedName>
</protein>